<feature type="compositionally biased region" description="Pro residues" evidence="1">
    <location>
        <begin position="140"/>
        <end position="151"/>
    </location>
</feature>
<feature type="chain" id="PRO_5003213704" description="Outer membrane beta-barrel protein" evidence="2">
    <location>
        <begin position="35"/>
        <end position="570"/>
    </location>
</feature>
<protein>
    <recommendedName>
        <fullName evidence="5">Outer membrane beta-barrel protein</fullName>
    </recommendedName>
</protein>
<dbReference type="eggNOG" id="COG5338">
    <property type="taxonomic scope" value="Bacteria"/>
</dbReference>
<evidence type="ECO:0000313" key="4">
    <source>
        <dbReference type="Proteomes" id="UP000001402"/>
    </source>
</evidence>
<dbReference type="InterPro" id="IPR018759">
    <property type="entry name" value="BBP2_2"/>
</dbReference>
<dbReference type="Proteomes" id="UP000001402">
    <property type="component" value="Chromosome"/>
</dbReference>
<evidence type="ECO:0008006" key="5">
    <source>
        <dbReference type="Google" id="ProtNLM"/>
    </source>
</evidence>
<evidence type="ECO:0000313" key="3">
    <source>
        <dbReference type="EMBL" id="ADU42673.1"/>
    </source>
</evidence>
<evidence type="ECO:0000256" key="1">
    <source>
        <dbReference type="SAM" id="MobiDB-lite"/>
    </source>
</evidence>
<dbReference type="AlphaFoldDB" id="E6VCG8"/>
<dbReference type="KEGG" id="rpx:Rpdx1_1047"/>
<sequence length="570" mass="61013" precursor="true">MTWAPAPGRRPRASLCAGAACLSLAAVATAPAGAQSLTRDLFNPQRGGFVAAQDLPLRPTPGSATAGTLRAGNVFVQPGDDAGPPLRSTSTTGWKSGSDDANRGNTGVAYDALNRRRQKPTYYPGAPRPKSIGPASPMVTPTPPPARPLPPSQTAAKPPLPPALAGRVPGQPPRRQLKLDNDPFGAVGDYAGSFLIKGALEVGGGYDSNPARTNTARGSGFYKVSPELMITSDWERHALVADLRGAFTGYGHDFNPPAGTVSPAPISLDRPEFNGHVDGRIDASRDTRLIGQGRLIVGTDNPGSPNIQAGLMKYPVFTTTGFSGGIDQSFNRLQVTVVGNFDRTMYQDSQLTDGTSDSNKDRNYNQYGAVGRVSYELKPGLKPFVEVEGDTRVHDLPVDRYKYLRGSEGGYAKGGTSFELTRLLTGEVSIGYAARTYVDPRLEKLGGLLTAASLVWTVTPLTTVKFNADTTIAESPLPGVSGVFTHTYTAEVDHDLRRWLTAIGKFTYATYDYRGSGRSDRLNSIEGNLIYKLNRSLWVKGQLRYDKLDSNVVGGSYDATVVMLSVRLQN</sequence>
<accession>E6VCG8</accession>
<reference evidence="3" key="1">
    <citation type="submission" date="2010-12" db="EMBL/GenBank/DDBJ databases">
        <title>Complete sequence of Rhodopseudomonas palustris DX-1.</title>
        <authorList>
            <consortium name="US DOE Joint Genome Institute"/>
            <person name="Lucas S."/>
            <person name="Copeland A."/>
            <person name="Lapidus A."/>
            <person name="Cheng J.-F."/>
            <person name="Goodwin L."/>
            <person name="Pitluck S."/>
            <person name="Misra M."/>
            <person name="Chertkov O."/>
            <person name="Detter J.C."/>
            <person name="Han C."/>
            <person name="Tapia R."/>
            <person name="Land M."/>
            <person name="Hauser L."/>
            <person name="Kyrpides N."/>
            <person name="Ivanova N."/>
            <person name="Ovchinnikova G."/>
            <person name="Logan B."/>
            <person name="Oda Y."/>
            <person name="Harwood C."/>
            <person name="Woyke T."/>
        </authorList>
    </citation>
    <scope>NUCLEOTIDE SEQUENCE [LARGE SCALE GENOMIC DNA]</scope>
    <source>
        <strain evidence="3">DX-1</strain>
    </source>
</reference>
<proteinExistence type="predicted"/>
<name>E6VCG8_RHOPX</name>
<dbReference type="EMBL" id="CP002418">
    <property type="protein sequence ID" value="ADU42673.1"/>
    <property type="molecule type" value="Genomic_DNA"/>
</dbReference>
<dbReference type="Pfam" id="PF10082">
    <property type="entry name" value="BBP2_2"/>
    <property type="match status" value="1"/>
</dbReference>
<organism evidence="3 4">
    <name type="scientific">Rhodopseudomonas palustris (strain DX-1)</name>
    <dbReference type="NCBI Taxonomy" id="652103"/>
    <lineage>
        <taxon>Bacteria</taxon>
        <taxon>Pseudomonadati</taxon>
        <taxon>Pseudomonadota</taxon>
        <taxon>Alphaproteobacteria</taxon>
        <taxon>Hyphomicrobiales</taxon>
        <taxon>Nitrobacteraceae</taxon>
        <taxon>Rhodopseudomonas</taxon>
    </lineage>
</organism>
<dbReference type="STRING" id="652103.Rpdx1_1047"/>
<feature type="signal peptide" evidence="2">
    <location>
        <begin position="1"/>
        <end position="34"/>
    </location>
</feature>
<keyword evidence="2" id="KW-0732">Signal</keyword>
<dbReference type="BioCyc" id="RPAL652103:RPDX1_RS05180-MONOMER"/>
<dbReference type="OrthoDB" id="7398962at2"/>
<dbReference type="HOGENOM" id="CLU_030554_0_0_5"/>
<evidence type="ECO:0000256" key="2">
    <source>
        <dbReference type="SAM" id="SignalP"/>
    </source>
</evidence>
<feature type="region of interest" description="Disordered" evidence="1">
    <location>
        <begin position="76"/>
        <end position="182"/>
    </location>
</feature>
<gene>
    <name evidence="3" type="ordered locus">Rpdx1_1047</name>
</gene>